<keyword evidence="7" id="KW-0820">tRNA-binding</keyword>
<evidence type="ECO:0000256" key="5">
    <source>
        <dbReference type="ARBA" id="ARBA00023274"/>
    </source>
</evidence>
<evidence type="ECO:0000256" key="9">
    <source>
        <dbReference type="SAM" id="MobiDB-lite"/>
    </source>
</evidence>
<dbReference type="InterPro" id="IPR019980">
    <property type="entry name" value="Ribosomal_uS13_bac-type"/>
</dbReference>
<comment type="similarity">
    <text evidence="1 7 8">Belongs to the universal ribosomal protein uS13 family.</text>
</comment>
<dbReference type="GO" id="GO:0005829">
    <property type="term" value="C:cytosol"/>
    <property type="evidence" value="ECO:0007669"/>
    <property type="project" value="TreeGrafter"/>
</dbReference>
<dbReference type="PROSITE" id="PS50159">
    <property type="entry name" value="RIBOSOMAL_S13_2"/>
    <property type="match status" value="1"/>
</dbReference>
<dbReference type="GO" id="GO:0019843">
    <property type="term" value="F:rRNA binding"/>
    <property type="evidence" value="ECO:0007669"/>
    <property type="project" value="UniProtKB-UniRule"/>
</dbReference>
<dbReference type="EMBL" id="MEVF01000025">
    <property type="protein sequence ID" value="OGC49276.1"/>
    <property type="molecule type" value="Genomic_DNA"/>
</dbReference>
<dbReference type="InterPro" id="IPR018269">
    <property type="entry name" value="Ribosomal_uS13_CS"/>
</dbReference>
<name>A0A1F4UWK7_UNCKA</name>
<dbReference type="GO" id="GO:0015935">
    <property type="term" value="C:small ribosomal subunit"/>
    <property type="evidence" value="ECO:0007669"/>
    <property type="project" value="TreeGrafter"/>
</dbReference>
<comment type="subunit">
    <text evidence="7">Part of the 30S ribosomal subunit. Forms a loose heterodimer with protein S19. Forms two bridges to the 50S subunit in the 70S ribosome.</text>
</comment>
<proteinExistence type="inferred from homology"/>
<dbReference type="HAMAP" id="MF_01315">
    <property type="entry name" value="Ribosomal_uS13"/>
    <property type="match status" value="1"/>
</dbReference>
<dbReference type="Gene3D" id="1.10.8.50">
    <property type="match status" value="1"/>
</dbReference>
<evidence type="ECO:0000256" key="6">
    <source>
        <dbReference type="ARBA" id="ARBA00035166"/>
    </source>
</evidence>
<keyword evidence="2 7" id="KW-0699">rRNA-binding</keyword>
<evidence type="ECO:0000256" key="2">
    <source>
        <dbReference type="ARBA" id="ARBA00022730"/>
    </source>
</evidence>
<comment type="function">
    <text evidence="7">Located at the top of the head of the 30S subunit, it contacts several helices of the 16S rRNA. In the 70S ribosome it contacts the 23S rRNA (bridge B1a) and protein L5 of the 50S subunit (bridge B1b), connecting the 2 subunits; these bridges are implicated in subunit movement. Contacts the tRNAs in the A and P-sites.</text>
</comment>
<dbReference type="GO" id="GO:0003735">
    <property type="term" value="F:structural constituent of ribosome"/>
    <property type="evidence" value="ECO:0007669"/>
    <property type="project" value="InterPro"/>
</dbReference>
<dbReference type="PANTHER" id="PTHR10871">
    <property type="entry name" value="30S RIBOSOMAL PROTEIN S13/40S RIBOSOMAL PROTEIN S18"/>
    <property type="match status" value="1"/>
</dbReference>
<dbReference type="Gene3D" id="4.10.910.10">
    <property type="entry name" value="30s ribosomal protein s13, domain 2"/>
    <property type="match status" value="1"/>
</dbReference>
<evidence type="ECO:0000256" key="4">
    <source>
        <dbReference type="ARBA" id="ARBA00022980"/>
    </source>
</evidence>
<feature type="compositionally biased region" description="Basic residues" evidence="9">
    <location>
        <begin position="102"/>
        <end position="128"/>
    </location>
</feature>
<dbReference type="PANTHER" id="PTHR10871:SF1">
    <property type="entry name" value="SMALL RIBOSOMAL SUBUNIT PROTEIN US13M"/>
    <property type="match status" value="1"/>
</dbReference>
<dbReference type="GO" id="GO:0000049">
    <property type="term" value="F:tRNA binding"/>
    <property type="evidence" value="ECO:0007669"/>
    <property type="project" value="UniProtKB-UniRule"/>
</dbReference>
<sequence length="128" mass="14325">MARIAGVDIPNEKRIETALTYIYGIGPTLSKRILSEAGISLDIRVKDLTESDLASIRSKITEIGIPVEGELRRVVSQNIRRLQEIGSYRGMRHKLGLPTRGQRTRSNARTRKGKRKTVGGMKKKLAKK</sequence>
<dbReference type="AlphaFoldDB" id="A0A1F4UWK7"/>
<organism evidence="10 11">
    <name type="scientific">candidate division WWE3 bacterium RIFCSPLOWO2_01_FULL_37_15</name>
    <dbReference type="NCBI Taxonomy" id="1802622"/>
    <lineage>
        <taxon>Bacteria</taxon>
        <taxon>Katanobacteria</taxon>
    </lineage>
</organism>
<evidence type="ECO:0000313" key="11">
    <source>
        <dbReference type="Proteomes" id="UP000177458"/>
    </source>
</evidence>
<evidence type="ECO:0000256" key="1">
    <source>
        <dbReference type="ARBA" id="ARBA00008080"/>
    </source>
</evidence>
<dbReference type="PROSITE" id="PS00646">
    <property type="entry name" value="RIBOSOMAL_S13_1"/>
    <property type="match status" value="1"/>
</dbReference>
<dbReference type="NCBIfam" id="TIGR03631">
    <property type="entry name" value="uS13_bact"/>
    <property type="match status" value="1"/>
</dbReference>
<dbReference type="SUPFAM" id="SSF46946">
    <property type="entry name" value="S13-like H2TH domain"/>
    <property type="match status" value="1"/>
</dbReference>
<dbReference type="PIRSF" id="PIRSF002134">
    <property type="entry name" value="Ribosomal_S13"/>
    <property type="match status" value="1"/>
</dbReference>
<dbReference type="InterPro" id="IPR001892">
    <property type="entry name" value="Ribosomal_uS13"/>
</dbReference>
<dbReference type="Pfam" id="PF00416">
    <property type="entry name" value="Ribosomal_S13"/>
    <property type="match status" value="1"/>
</dbReference>
<dbReference type="GO" id="GO:0006412">
    <property type="term" value="P:translation"/>
    <property type="evidence" value="ECO:0007669"/>
    <property type="project" value="UniProtKB-UniRule"/>
</dbReference>
<evidence type="ECO:0000256" key="3">
    <source>
        <dbReference type="ARBA" id="ARBA00022884"/>
    </source>
</evidence>
<keyword evidence="5 7" id="KW-0687">Ribonucleoprotein</keyword>
<dbReference type="FunFam" id="1.10.8.50:FF:000001">
    <property type="entry name" value="30S ribosomal protein S13"/>
    <property type="match status" value="1"/>
</dbReference>
<keyword evidence="3 7" id="KW-0694">RNA-binding</keyword>
<comment type="caution">
    <text evidence="10">The sequence shown here is derived from an EMBL/GenBank/DDBJ whole genome shotgun (WGS) entry which is preliminary data.</text>
</comment>
<reference evidence="10 11" key="1">
    <citation type="journal article" date="2016" name="Nat. Commun.">
        <title>Thousands of microbial genomes shed light on interconnected biogeochemical processes in an aquifer system.</title>
        <authorList>
            <person name="Anantharaman K."/>
            <person name="Brown C.T."/>
            <person name="Hug L.A."/>
            <person name="Sharon I."/>
            <person name="Castelle C.J."/>
            <person name="Probst A.J."/>
            <person name="Thomas B.C."/>
            <person name="Singh A."/>
            <person name="Wilkins M.J."/>
            <person name="Karaoz U."/>
            <person name="Brodie E.L."/>
            <person name="Williams K.H."/>
            <person name="Hubbard S.S."/>
            <person name="Banfield J.F."/>
        </authorList>
    </citation>
    <scope>NUCLEOTIDE SEQUENCE [LARGE SCALE GENOMIC DNA]</scope>
</reference>
<dbReference type="InterPro" id="IPR027437">
    <property type="entry name" value="Rbsml_uS13_C"/>
</dbReference>
<dbReference type="InterPro" id="IPR010979">
    <property type="entry name" value="Ribosomal_uS13-like_H2TH"/>
</dbReference>
<dbReference type="Proteomes" id="UP000177458">
    <property type="component" value="Unassembled WGS sequence"/>
</dbReference>
<accession>A0A1F4UWK7</accession>
<gene>
    <name evidence="7" type="primary">rpsM</name>
    <name evidence="10" type="ORF">A3A69_02340</name>
</gene>
<protein>
    <recommendedName>
        <fullName evidence="6 7">Small ribosomal subunit protein uS13</fullName>
    </recommendedName>
</protein>
<evidence type="ECO:0000313" key="10">
    <source>
        <dbReference type="EMBL" id="OGC49276.1"/>
    </source>
</evidence>
<keyword evidence="4 7" id="KW-0689">Ribosomal protein</keyword>
<feature type="region of interest" description="Disordered" evidence="9">
    <location>
        <begin position="94"/>
        <end position="128"/>
    </location>
</feature>
<evidence type="ECO:0000256" key="8">
    <source>
        <dbReference type="RuleBase" id="RU003830"/>
    </source>
</evidence>
<evidence type="ECO:0000256" key="7">
    <source>
        <dbReference type="HAMAP-Rule" id="MF_01315"/>
    </source>
</evidence>